<dbReference type="OrthoDB" id="29013at2759"/>
<accession>A0A5C3N2M6</accession>
<organism evidence="5 6">
    <name type="scientific">Heliocybe sulcata</name>
    <dbReference type="NCBI Taxonomy" id="5364"/>
    <lineage>
        <taxon>Eukaryota</taxon>
        <taxon>Fungi</taxon>
        <taxon>Dikarya</taxon>
        <taxon>Basidiomycota</taxon>
        <taxon>Agaricomycotina</taxon>
        <taxon>Agaricomycetes</taxon>
        <taxon>Gloeophyllales</taxon>
        <taxon>Gloeophyllaceae</taxon>
        <taxon>Heliocybe</taxon>
    </lineage>
</organism>
<dbReference type="Pfam" id="PF13181">
    <property type="entry name" value="TPR_8"/>
    <property type="match status" value="1"/>
</dbReference>
<dbReference type="AlphaFoldDB" id="A0A5C3N2M6"/>
<dbReference type="STRING" id="5364.A0A5C3N2M6"/>
<keyword evidence="3" id="KW-0802">TPR repeat</keyword>
<dbReference type="SMART" id="SM00028">
    <property type="entry name" value="TPR"/>
    <property type="match status" value="5"/>
</dbReference>
<evidence type="ECO:0000256" key="3">
    <source>
        <dbReference type="PROSITE-ProRule" id="PRU00339"/>
    </source>
</evidence>
<dbReference type="PANTHER" id="PTHR23083:SF464">
    <property type="entry name" value="TETRATRICOPEPTIDE REPEAT DOMAIN 7, ISOFORM A"/>
    <property type="match status" value="1"/>
</dbReference>
<sequence>MSHGKDQHYWAQLRAALTAGDWASSSPAKTPKGAPLPWPELFRKFNKHARGFTDIAEIAAQTQNLGLLLGGGLESKELDGLETPYGCLDLGDECVVPEGRLEDAKAGYDTLKKLESSNLDSLKLALAYYAYALGRPEECLSYIASVPNLSDFQSRVTPPATMRSEAPSLQVSGTRSDTPASSWAGSIASHESPGGCPDIGDGRAWALTESIRSVCLEGMSAEKLRPDNYEKASEIYSTALPLITSIESEMPRPLAPQSSAHGPRMLEFSSFARYREFWRWAERLLWRAIILTAHTTELGRDTSGPLWALLKQYYTCSAHWPPIFRSEHRPTIAALHLRAIVLQARNMPKPPNNALSSRDAARPSSWLGTARPIIQEYRVILNVSTSFPSAGERNVKVEDFVDLCVAVWEASGAFGDYAGLVIDVLWWATRLTFNSYRIFRHMSRLLYVSGDADLAKRALRLYVQVVSKARETAQADGEKAKQQQESPLGDLHADTDRHWVETLVQGARMLCRIAGSKPHGEGLAEVKEAGVMVEKARTRLDPENRELAASLDVAEGVWNLMMASKELDPHTRSDRLAHAISTLQRSVETHATPSGCHHLALALTRPGPSKDYEKAVQYARQAVESDPEEIRHWHLLGLLLVATGEWRSARSILELTAAIAEDPVDAEQPQAGQGQNGVGESVNGEHVLTKDFAITGEPITASPSAIDGLPPNENGSIEADGAPVEAEPIPMVKLFDRNMHRLPPPETLLKPLPDYPVPSRHDVFEYALQLRMTQLALTEMVEGPEGAQTKAPELFSWFAEKRGTGESRRASVDSNRTSVDLNRLSTLDLPQPEALPGLSEQHQSLDITRTKSHEGTIAQPISINVEPATPTVPSNGFSPTDETASGKRSSSFDKERDSLSGKRVQQMLKSRVHKGQARISTFSKKIGHGVTRNGVVNHLRRTNSAPNFHDPLSRSPYQASSIHRSSRRYLDSPNSRSQQDLAFMESAPPPPPSLSPQQPVMKWNKRMAREKKLLSDLWLMSAATFRRLGQLEQAKGAIQEAEVQDQQNTGVWVQLGLYYMALNHPRRAKEAFQKALFISTDDIPAIIHLSQLYLTQPGASLSPTSPHKDKPDPDSVDLAAGMLSDLTRGPAWDIPEAWYFLAKAYNLQGRKDREKDCLTFALGLAATRGVRNIGSAVGWCL</sequence>
<evidence type="ECO:0000256" key="4">
    <source>
        <dbReference type="SAM" id="MobiDB-lite"/>
    </source>
</evidence>
<feature type="compositionally biased region" description="Basic and acidic residues" evidence="4">
    <location>
        <begin position="890"/>
        <end position="900"/>
    </location>
</feature>
<dbReference type="InterPro" id="IPR011990">
    <property type="entry name" value="TPR-like_helical_dom_sf"/>
</dbReference>
<feature type="region of interest" description="Disordered" evidence="4">
    <location>
        <begin position="941"/>
        <end position="1000"/>
    </location>
</feature>
<feature type="region of interest" description="Disordered" evidence="4">
    <location>
        <begin position="858"/>
        <end position="916"/>
    </location>
</feature>
<dbReference type="SUPFAM" id="SSF48452">
    <property type="entry name" value="TPR-like"/>
    <property type="match status" value="3"/>
</dbReference>
<gene>
    <name evidence="5" type="ORF">OE88DRAFT_1659604</name>
</gene>
<evidence type="ECO:0000313" key="5">
    <source>
        <dbReference type="EMBL" id="TFK51537.1"/>
    </source>
</evidence>
<evidence type="ECO:0000313" key="6">
    <source>
        <dbReference type="Proteomes" id="UP000305948"/>
    </source>
</evidence>
<evidence type="ECO:0008006" key="7">
    <source>
        <dbReference type="Google" id="ProtNLM"/>
    </source>
</evidence>
<dbReference type="PANTHER" id="PTHR23083">
    <property type="entry name" value="TETRATRICOPEPTIDE REPEAT PROTEIN, TPR"/>
    <property type="match status" value="1"/>
</dbReference>
<feature type="compositionally biased region" description="Polar residues" evidence="4">
    <location>
        <begin position="871"/>
        <end position="889"/>
    </location>
</feature>
<feature type="region of interest" description="Disordered" evidence="4">
    <location>
        <begin position="157"/>
        <end position="192"/>
    </location>
</feature>
<name>A0A5C3N2M6_9AGAM</name>
<keyword evidence="6" id="KW-1185">Reference proteome</keyword>
<proteinExistence type="inferred from homology"/>
<feature type="repeat" description="TPR" evidence="3">
    <location>
        <begin position="1049"/>
        <end position="1082"/>
    </location>
</feature>
<protein>
    <recommendedName>
        <fullName evidence="7">TPR-like protein</fullName>
    </recommendedName>
</protein>
<dbReference type="InterPro" id="IPR051722">
    <property type="entry name" value="Endocytosis_PI4K-reg_protein"/>
</dbReference>
<evidence type="ECO:0000256" key="2">
    <source>
        <dbReference type="ARBA" id="ARBA00038251"/>
    </source>
</evidence>
<dbReference type="Gene3D" id="1.25.40.10">
    <property type="entry name" value="Tetratricopeptide repeat domain"/>
    <property type="match status" value="2"/>
</dbReference>
<reference evidence="5 6" key="1">
    <citation type="journal article" date="2019" name="Nat. Ecol. Evol.">
        <title>Megaphylogeny resolves global patterns of mushroom evolution.</title>
        <authorList>
            <person name="Varga T."/>
            <person name="Krizsan K."/>
            <person name="Foldi C."/>
            <person name="Dima B."/>
            <person name="Sanchez-Garcia M."/>
            <person name="Sanchez-Ramirez S."/>
            <person name="Szollosi G.J."/>
            <person name="Szarkandi J.G."/>
            <person name="Papp V."/>
            <person name="Albert L."/>
            <person name="Andreopoulos W."/>
            <person name="Angelini C."/>
            <person name="Antonin V."/>
            <person name="Barry K.W."/>
            <person name="Bougher N.L."/>
            <person name="Buchanan P."/>
            <person name="Buyck B."/>
            <person name="Bense V."/>
            <person name="Catcheside P."/>
            <person name="Chovatia M."/>
            <person name="Cooper J."/>
            <person name="Damon W."/>
            <person name="Desjardin D."/>
            <person name="Finy P."/>
            <person name="Geml J."/>
            <person name="Haridas S."/>
            <person name="Hughes K."/>
            <person name="Justo A."/>
            <person name="Karasinski D."/>
            <person name="Kautmanova I."/>
            <person name="Kiss B."/>
            <person name="Kocsube S."/>
            <person name="Kotiranta H."/>
            <person name="LaButti K.M."/>
            <person name="Lechner B.E."/>
            <person name="Liimatainen K."/>
            <person name="Lipzen A."/>
            <person name="Lukacs Z."/>
            <person name="Mihaltcheva S."/>
            <person name="Morgado L.N."/>
            <person name="Niskanen T."/>
            <person name="Noordeloos M.E."/>
            <person name="Ohm R.A."/>
            <person name="Ortiz-Santana B."/>
            <person name="Ovrebo C."/>
            <person name="Racz N."/>
            <person name="Riley R."/>
            <person name="Savchenko A."/>
            <person name="Shiryaev A."/>
            <person name="Soop K."/>
            <person name="Spirin V."/>
            <person name="Szebenyi C."/>
            <person name="Tomsovsky M."/>
            <person name="Tulloss R.E."/>
            <person name="Uehling J."/>
            <person name="Grigoriev I.V."/>
            <person name="Vagvolgyi C."/>
            <person name="Papp T."/>
            <person name="Martin F.M."/>
            <person name="Miettinen O."/>
            <person name="Hibbett D.S."/>
            <person name="Nagy L.G."/>
        </authorList>
    </citation>
    <scope>NUCLEOTIDE SEQUENCE [LARGE SCALE GENOMIC DNA]</scope>
    <source>
        <strain evidence="5 6">OMC1185</strain>
    </source>
</reference>
<dbReference type="PROSITE" id="PS50005">
    <property type="entry name" value="TPR"/>
    <property type="match status" value="1"/>
</dbReference>
<feature type="compositionally biased region" description="Polar residues" evidence="4">
    <location>
        <begin position="167"/>
        <end position="184"/>
    </location>
</feature>
<dbReference type="Proteomes" id="UP000305948">
    <property type="component" value="Unassembled WGS sequence"/>
</dbReference>
<evidence type="ECO:0000256" key="1">
    <source>
        <dbReference type="ARBA" id="ARBA00002550"/>
    </source>
</evidence>
<comment type="similarity">
    <text evidence="2">Belongs to the YPP1 family.</text>
</comment>
<comment type="function">
    <text evidence="1">Involved in endocytosis.</text>
</comment>
<dbReference type="EMBL" id="ML213511">
    <property type="protein sequence ID" value="TFK51537.1"/>
    <property type="molecule type" value="Genomic_DNA"/>
</dbReference>
<dbReference type="InterPro" id="IPR019734">
    <property type="entry name" value="TPR_rpt"/>
</dbReference>